<dbReference type="Gene3D" id="3.30.160.60">
    <property type="entry name" value="Classic Zinc Finger"/>
    <property type="match status" value="1"/>
</dbReference>
<dbReference type="Proteomes" id="UP000275846">
    <property type="component" value="Unassembled WGS sequence"/>
</dbReference>
<evidence type="ECO:0000259" key="2">
    <source>
        <dbReference type="PROSITE" id="PS50157"/>
    </source>
</evidence>
<keyword evidence="1" id="KW-0862">Zinc</keyword>
<reference evidence="3 4" key="2">
    <citation type="submission" date="2018-11" db="EMBL/GenBank/DDBJ databases">
        <authorList>
            <consortium name="Pathogen Informatics"/>
        </authorList>
    </citation>
    <scope>NUCLEOTIDE SEQUENCE [LARGE SCALE GENOMIC DNA]</scope>
    <source>
        <strain evidence="3 4">NST_G2</strain>
    </source>
</reference>
<protein>
    <submittedName>
        <fullName evidence="5">C2H2-type domain-containing protein</fullName>
    </submittedName>
</protein>
<keyword evidence="4" id="KW-1185">Reference proteome</keyword>
<dbReference type="EMBL" id="UYSU01034632">
    <property type="protein sequence ID" value="VDL94783.1"/>
    <property type="molecule type" value="Genomic_DNA"/>
</dbReference>
<dbReference type="GO" id="GO:0008270">
    <property type="term" value="F:zinc ion binding"/>
    <property type="evidence" value="ECO:0007669"/>
    <property type="project" value="UniProtKB-KW"/>
</dbReference>
<evidence type="ECO:0000313" key="3">
    <source>
        <dbReference type="EMBL" id="VDL94783.1"/>
    </source>
</evidence>
<dbReference type="PROSITE" id="PS00028">
    <property type="entry name" value="ZINC_FINGER_C2H2_1"/>
    <property type="match status" value="2"/>
</dbReference>
<organism evidence="5">
    <name type="scientific">Schistocephalus solidus</name>
    <name type="common">Tapeworm</name>
    <dbReference type="NCBI Taxonomy" id="70667"/>
    <lineage>
        <taxon>Eukaryota</taxon>
        <taxon>Metazoa</taxon>
        <taxon>Spiralia</taxon>
        <taxon>Lophotrochozoa</taxon>
        <taxon>Platyhelminthes</taxon>
        <taxon>Cestoda</taxon>
        <taxon>Eucestoda</taxon>
        <taxon>Diphyllobothriidea</taxon>
        <taxon>Diphyllobothriidae</taxon>
        <taxon>Schistocephalus</taxon>
    </lineage>
</organism>
<keyword evidence="1" id="KW-0479">Metal-binding</keyword>
<dbReference type="STRING" id="70667.A0A183SW00"/>
<dbReference type="Pfam" id="PF00096">
    <property type="entry name" value="zf-C2H2"/>
    <property type="match status" value="1"/>
</dbReference>
<name>A0A183SW00_SCHSO</name>
<dbReference type="OrthoDB" id="10506882at2759"/>
<dbReference type="AlphaFoldDB" id="A0A183SW00"/>
<dbReference type="InterPro" id="IPR036236">
    <property type="entry name" value="Znf_C2H2_sf"/>
</dbReference>
<dbReference type="WBParaSite" id="SSLN_0000873101-mRNA-1">
    <property type="protein sequence ID" value="SSLN_0000873101-mRNA-1"/>
    <property type="gene ID" value="SSLN_0000873101"/>
</dbReference>
<feature type="domain" description="C2H2-type" evidence="2">
    <location>
        <begin position="436"/>
        <end position="458"/>
    </location>
</feature>
<keyword evidence="1" id="KW-0863">Zinc-finger</keyword>
<dbReference type="PROSITE" id="PS50157">
    <property type="entry name" value="ZINC_FINGER_C2H2_2"/>
    <property type="match status" value="2"/>
</dbReference>
<reference evidence="5" key="1">
    <citation type="submission" date="2016-06" db="UniProtKB">
        <authorList>
            <consortium name="WormBaseParasite"/>
        </authorList>
    </citation>
    <scope>IDENTIFICATION</scope>
</reference>
<sequence>MNTTNSATEPVSATAAVPFEEYNSALAYGSILPPACQIHVHHFHHCSCVQKHPEKFQSDLATLFAGLRKRSNTATADATVVATTNKNENTAFRITTQPEDAYALTYNVKHLTRSQKLLSPVSSIPKPSRAPVPPTLTLKHSAIFSAPTQGRMATIRHPSIVSLTLPNVITDEPMCHAPIQLPPGLLPPMNIVTPCHPSPLLLLLFPLLSPFFPPFSLSPLLYSFFFPSSSLLTLPPSPTVENVLRIPDTEVLERTGILSIHAMLNPGHGSPGADRNPQHPCHAEASVTAMERTPDVAMGVCRQRGQKRRYKVTLKKSLKQLQINLEDLAQDKPAWRKSVKTGLAIYEANRIAAAKAKRAAQTTSIYSSPVTPTTATTPAFAFTTTTICDGESLLSCRQCDRTFTSRIGLVGHWRIHRTETGEPVPGAPTHSRDRDLHCPHCPRAFTHRMGLFGHMRIHDSGIHHNADNTDTPYTPSAPAILTSAATPYPSFLTSLSASTHGDISVKKSFVYSLVVHSQRVAAPSQLHLPQHGVDAEDSGPLQDLRVRDPVLPFQLQHFAEAAKM</sequence>
<feature type="domain" description="C2H2-type" evidence="2">
    <location>
        <begin position="394"/>
        <end position="421"/>
    </location>
</feature>
<proteinExistence type="predicted"/>
<dbReference type="SMART" id="SM00355">
    <property type="entry name" value="ZnF_C2H2"/>
    <property type="match status" value="2"/>
</dbReference>
<gene>
    <name evidence="3" type="ORF">SSLN_LOCUS8398</name>
</gene>
<evidence type="ECO:0000313" key="5">
    <source>
        <dbReference type="WBParaSite" id="SSLN_0000873101-mRNA-1"/>
    </source>
</evidence>
<accession>A0A183SW00</accession>
<dbReference type="SUPFAM" id="SSF57667">
    <property type="entry name" value="beta-beta-alpha zinc fingers"/>
    <property type="match status" value="1"/>
</dbReference>
<dbReference type="InterPro" id="IPR013087">
    <property type="entry name" value="Znf_C2H2_type"/>
</dbReference>
<evidence type="ECO:0000256" key="1">
    <source>
        <dbReference type="PROSITE-ProRule" id="PRU00042"/>
    </source>
</evidence>
<evidence type="ECO:0000313" key="4">
    <source>
        <dbReference type="Proteomes" id="UP000275846"/>
    </source>
</evidence>